<evidence type="ECO:0000256" key="3">
    <source>
        <dbReference type="ARBA" id="ARBA00010941"/>
    </source>
</evidence>
<protein>
    <recommendedName>
        <fullName evidence="5">fructose-bisphosphatase</fullName>
        <ecNumber evidence="5">3.1.3.11</ecNumber>
    </recommendedName>
    <alternativeName>
        <fullName evidence="11">D-fructose-1,6-bisphosphate 1-phosphohydrolase</fullName>
    </alternativeName>
</protein>
<comment type="catalytic activity">
    <reaction evidence="1">
        <text>beta-D-fructose 1,6-bisphosphate + H2O = beta-D-fructose 6-phosphate + phosphate</text>
        <dbReference type="Rhea" id="RHEA:11064"/>
        <dbReference type="ChEBI" id="CHEBI:15377"/>
        <dbReference type="ChEBI" id="CHEBI:32966"/>
        <dbReference type="ChEBI" id="CHEBI:43474"/>
        <dbReference type="ChEBI" id="CHEBI:57634"/>
        <dbReference type="EC" id="3.1.3.11"/>
    </reaction>
</comment>
<dbReference type="Pfam" id="PF00316">
    <property type="entry name" value="FBPase"/>
    <property type="match status" value="1"/>
</dbReference>
<evidence type="ECO:0000256" key="11">
    <source>
        <dbReference type="ARBA" id="ARBA00032973"/>
    </source>
</evidence>
<dbReference type="GO" id="GO:0005829">
    <property type="term" value="C:cytosol"/>
    <property type="evidence" value="ECO:0007669"/>
    <property type="project" value="TreeGrafter"/>
</dbReference>
<dbReference type="CDD" id="cd00354">
    <property type="entry name" value="FBPase"/>
    <property type="match status" value="1"/>
</dbReference>
<dbReference type="Gene3D" id="3.40.190.80">
    <property type="match status" value="1"/>
</dbReference>
<evidence type="ECO:0000256" key="8">
    <source>
        <dbReference type="ARBA" id="ARBA00022842"/>
    </source>
</evidence>
<keyword evidence="8" id="KW-0460">Magnesium</keyword>
<dbReference type="GO" id="GO:0006002">
    <property type="term" value="P:fructose 6-phosphate metabolic process"/>
    <property type="evidence" value="ECO:0007669"/>
    <property type="project" value="TreeGrafter"/>
</dbReference>
<dbReference type="InterPro" id="IPR044015">
    <property type="entry name" value="FBPase_C_dom"/>
</dbReference>
<dbReference type="Gene3D" id="3.30.540.10">
    <property type="entry name" value="Fructose-1,6-Bisphosphatase, subunit A, domain 1"/>
    <property type="match status" value="1"/>
</dbReference>
<evidence type="ECO:0000313" key="15">
    <source>
        <dbReference type="EMBL" id="KAA8494850.1"/>
    </source>
</evidence>
<comment type="subunit">
    <text evidence="4">Homotetramer.</text>
</comment>
<evidence type="ECO:0000256" key="6">
    <source>
        <dbReference type="ARBA" id="ARBA00022723"/>
    </source>
</evidence>
<dbReference type="GO" id="GO:0006000">
    <property type="term" value="P:fructose metabolic process"/>
    <property type="evidence" value="ECO:0007669"/>
    <property type="project" value="TreeGrafter"/>
</dbReference>
<evidence type="ECO:0000256" key="5">
    <source>
        <dbReference type="ARBA" id="ARBA00013093"/>
    </source>
</evidence>
<dbReference type="EMBL" id="VRMN01000004">
    <property type="protein sequence ID" value="KAA8494850.1"/>
    <property type="molecule type" value="Genomic_DNA"/>
</dbReference>
<dbReference type="GO" id="GO:0005986">
    <property type="term" value="P:sucrose biosynthetic process"/>
    <property type="evidence" value="ECO:0007669"/>
    <property type="project" value="TreeGrafter"/>
</dbReference>
<comment type="caution">
    <text evidence="15">The sequence shown here is derived from an EMBL/GenBank/DDBJ whole genome shotgun (WGS) entry which is preliminary data.</text>
</comment>
<accession>A0A5J4YV61</accession>
<proteinExistence type="inferred from homology"/>
<sequence>MNGLEGIEKTTLSRFILDEQRKNPAAQGDLTLLLSGVQTACKIIESCVRRAGIAQLYGLAGSGNVQGEDQKKLDILANDVFKEHVASTGKVCIMVSEEEDEPIIVDNAFGTAKYAIAFDPLDGSSNIDANVSIGTIFSIFRIPNPAEIKTAADATKAIMQPGSEMVVAGYCMFGSATNMVLTFNGGKVHGFTLDNTIGEFLMTHPNISIPKDCHIYSVNEGNLILWDEQTTTYINKVKNPGDGKKPYSARYIGSMVADVHRTLLYGGVFMYPADKKTANGKLRLLYEAAPMAMLLENAGGAASSGALNKRILDIVPSSIHQRVPVFMGSYNDINYINELYHPK</sequence>
<dbReference type="OrthoDB" id="10256725at2759"/>
<feature type="domain" description="Fructose-1-6-bisphosphatase class I N-terminal" evidence="13">
    <location>
        <begin position="11"/>
        <end position="205"/>
    </location>
</feature>
<reference evidence="16" key="1">
    <citation type="journal article" date="2019" name="Nat. Commun.">
        <title>Expansion of phycobilisome linker gene families in mesophilic red algae.</title>
        <authorList>
            <person name="Lee J."/>
            <person name="Kim D."/>
            <person name="Bhattacharya D."/>
            <person name="Yoon H.S."/>
        </authorList>
    </citation>
    <scope>NUCLEOTIDE SEQUENCE [LARGE SCALE GENOMIC DNA]</scope>
    <source>
        <strain evidence="16">CCMP 1328</strain>
    </source>
</reference>
<dbReference type="EC" id="3.1.3.11" evidence="5"/>
<dbReference type="PROSITE" id="PS00124">
    <property type="entry name" value="FBPASE"/>
    <property type="match status" value="1"/>
</dbReference>
<dbReference type="GO" id="GO:0030388">
    <property type="term" value="P:fructose 1,6-bisphosphate metabolic process"/>
    <property type="evidence" value="ECO:0007669"/>
    <property type="project" value="TreeGrafter"/>
</dbReference>
<dbReference type="InterPro" id="IPR020548">
    <property type="entry name" value="Fructose_bisphosphatase_AS"/>
</dbReference>
<evidence type="ECO:0000256" key="7">
    <source>
        <dbReference type="ARBA" id="ARBA00022801"/>
    </source>
</evidence>
<keyword evidence="16" id="KW-1185">Reference proteome</keyword>
<evidence type="ECO:0000256" key="4">
    <source>
        <dbReference type="ARBA" id="ARBA00011881"/>
    </source>
</evidence>
<dbReference type="GO" id="GO:0042132">
    <property type="term" value="F:fructose 1,6-bisphosphate 1-phosphatase activity"/>
    <property type="evidence" value="ECO:0007669"/>
    <property type="project" value="UniProtKB-EC"/>
</dbReference>
<evidence type="ECO:0000256" key="9">
    <source>
        <dbReference type="ARBA" id="ARBA00023277"/>
    </source>
</evidence>
<dbReference type="FunFam" id="3.40.190.80:FF:000001">
    <property type="entry name" value="Fructose-1,6-bisphosphatase class 1"/>
    <property type="match status" value="1"/>
</dbReference>
<dbReference type="GO" id="GO:0006094">
    <property type="term" value="P:gluconeogenesis"/>
    <property type="evidence" value="ECO:0007669"/>
    <property type="project" value="TreeGrafter"/>
</dbReference>
<dbReference type="PIRSF" id="PIRSF000904">
    <property type="entry name" value="FBPtase_SBPase"/>
    <property type="match status" value="1"/>
</dbReference>
<evidence type="ECO:0000256" key="10">
    <source>
        <dbReference type="ARBA" id="ARBA00024331"/>
    </source>
</evidence>
<dbReference type="InterPro" id="IPR028343">
    <property type="entry name" value="FBPtase"/>
</dbReference>
<dbReference type="NCBIfam" id="NF006779">
    <property type="entry name" value="PRK09293.1-3"/>
    <property type="match status" value="1"/>
</dbReference>
<comment type="pathway">
    <text evidence="10">Carbohydrate biosynthesis.</text>
</comment>
<dbReference type="PIRSF" id="PIRSF500210">
    <property type="entry name" value="FBPtase"/>
    <property type="match status" value="1"/>
</dbReference>
<dbReference type="HAMAP" id="MF_01855">
    <property type="entry name" value="FBPase_class1"/>
    <property type="match status" value="1"/>
</dbReference>
<evidence type="ECO:0000313" key="16">
    <source>
        <dbReference type="Proteomes" id="UP000324585"/>
    </source>
</evidence>
<dbReference type="SUPFAM" id="SSF56655">
    <property type="entry name" value="Carbohydrate phosphatase"/>
    <property type="match status" value="1"/>
</dbReference>
<keyword evidence="6" id="KW-0479">Metal-binding</keyword>
<dbReference type="Proteomes" id="UP000324585">
    <property type="component" value="Unassembled WGS sequence"/>
</dbReference>
<evidence type="ECO:0000256" key="1">
    <source>
        <dbReference type="ARBA" id="ARBA00001273"/>
    </source>
</evidence>
<dbReference type="PANTHER" id="PTHR11556:SF1">
    <property type="entry name" value="FRUCTOSE-BISPHOSPHATASE"/>
    <property type="match status" value="1"/>
</dbReference>
<keyword evidence="7 12" id="KW-0378">Hydrolase</keyword>
<dbReference type="NCBIfam" id="NF006778">
    <property type="entry name" value="PRK09293.1-1"/>
    <property type="match status" value="1"/>
</dbReference>
<feature type="domain" description="Fructose-1-6-bisphosphatase class 1 C-terminal" evidence="14">
    <location>
        <begin position="209"/>
        <end position="340"/>
    </location>
</feature>
<dbReference type="InterPro" id="IPR033391">
    <property type="entry name" value="FBPase_N"/>
</dbReference>
<dbReference type="PRINTS" id="PR00115">
    <property type="entry name" value="F16BPHPHTASE"/>
</dbReference>
<evidence type="ECO:0000256" key="12">
    <source>
        <dbReference type="RuleBase" id="RU000508"/>
    </source>
</evidence>
<dbReference type="Pfam" id="PF18913">
    <property type="entry name" value="FBPase_C"/>
    <property type="match status" value="1"/>
</dbReference>
<evidence type="ECO:0000259" key="13">
    <source>
        <dbReference type="Pfam" id="PF00316"/>
    </source>
</evidence>
<keyword evidence="9 12" id="KW-0119">Carbohydrate metabolism</keyword>
<organism evidence="15 16">
    <name type="scientific">Porphyridium purpureum</name>
    <name type="common">Red alga</name>
    <name type="synonym">Porphyridium cruentum</name>
    <dbReference type="NCBI Taxonomy" id="35688"/>
    <lineage>
        <taxon>Eukaryota</taxon>
        <taxon>Rhodophyta</taxon>
        <taxon>Bangiophyceae</taxon>
        <taxon>Porphyridiales</taxon>
        <taxon>Porphyridiaceae</taxon>
        <taxon>Porphyridium</taxon>
    </lineage>
</organism>
<gene>
    <name evidence="15" type="ORF">FVE85_3091</name>
</gene>
<dbReference type="OMA" id="NSRFWEP"/>
<comment type="cofactor">
    <cofactor evidence="2">
        <name>Mg(2+)</name>
        <dbReference type="ChEBI" id="CHEBI:18420"/>
    </cofactor>
</comment>
<evidence type="ECO:0000256" key="2">
    <source>
        <dbReference type="ARBA" id="ARBA00001946"/>
    </source>
</evidence>
<name>A0A5J4YV61_PORPP</name>
<dbReference type="InterPro" id="IPR000146">
    <property type="entry name" value="FBPase_class-1"/>
</dbReference>
<evidence type="ECO:0000259" key="14">
    <source>
        <dbReference type="Pfam" id="PF18913"/>
    </source>
</evidence>
<dbReference type="FunFam" id="3.30.540.10:FF:000002">
    <property type="entry name" value="Fructose-1,6-bisphosphatase class 1"/>
    <property type="match status" value="1"/>
</dbReference>
<comment type="similarity">
    <text evidence="3 12">Belongs to the FBPase class 1 family.</text>
</comment>
<dbReference type="GO" id="GO:0046872">
    <property type="term" value="F:metal ion binding"/>
    <property type="evidence" value="ECO:0007669"/>
    <property type="project" value="UniProtKB-KW"/>
</dbReference>
<dbReference type="PANTHER" id="PTHR11556">
    <property type="entry name" value="FRUCTOSE-1,6-BISPHOSPHATASE-RELATED"/>
    <property type="match status" value="1"/>
</dbReference>
<dbReference type="AlphaFoldDB" id="A0A5J4YV61"/>